<evidence type="ECO:0000313" key="1">
    <source>
        <dbReference type="EMBL" id="TRY74976.1"/>
    </source>
</evidence>
<accession>A0A553PBC3</accession>
<sequence>MSKQVNALFDKGCNNTTITTSLMRELKMSPSGPVENRTLNVMTGVKVPILSTPVEFQISGVNVINEFKKHGVSSTMIYTIKAHAIDKTCPSLTPLDWSEVLLREPHLQGIQLSGISKTEVQVVIGTDYAGLLTPLETRMSTTDMSAPTVELTRLGWVLMGKHTSKKGNYITSNLGYRANFDQDCENLPAMAERFWAVETPECNDTPWSKNEQLGYDKMVVSYDAMNKRFEASIPWKDGEKPVLPKNRSAVILRQKRSLRPSYLQRKGCTLGEINMTINDYEKKDRPFHRFVMIGSEGKIQDYEFQVQLLGNKAVPNISQKVLLENANLHGQELTLASYAMRARTYMDDIADSRDTEAEAIREIGELKKLLEFASMSPRKWLSNSKRVLKSVSPEDRSKNIVDLSSESYIPSGKILG</sequence>
<dbReference type="STRING" id="6832.A0A553PBC3"/>
<protein>
    <recommendedName>
        <fullName evidence="3">Peptidase aspartic putative domain-containing protein</fullName>
    </recommendedName>
</protein>
<dbReference type="PANTHER" id="PTHR47331:SF5">
    <property type="entry name" value="RIBONUCLEASE H"/>
    <property type="match status" value="1"/>
</dbReference>
<feature type="non-terminal residue" evidence="1">
    <location>
        <position position="416"/>
    </location>
</feature>
<reference evidence="1 2" key="1">
    <citation type="journal article" date="2018" name="Nat. Ecol. Evol.">
        <title>Genomic signatures of mitonuclear coevolution across populations of Tigriopus californicus.</title>
        <authorList>
            <person name="Barreto F.S."/>
            <person name="Watson E.T."/>
            <person name="Lima T.G."/>
            <person name="Willett C.S."/>
            <person name="Edmands S."/>
            <person name="Li W."/>
            <person name="Burton R.S."/>
        </authorList>
    </citation>
    <scope>NUCLEOTIDE SEQUENCE [LARGE SCALE GENOMIC DNA]</scope>
    <source>
        <strain evidence="1 2">San Diego</strain>
    </source>
</reference>
<evidence type="ECO:0008006" key="3">
    <source>
        <dbReference type="Google" id="ProtNLM"/>
    </source>
</evidence>
<dbReference type="PANTHER" id="PTHR47331">
    <property type="entry name" value="PHD-TYPE DOMAIN-CONTAINING PROTEIN"/>
    <property type="match status" value="1"/>
</dbReference>
<dbReference type="EMBL" id="VCGU01000005">
    <property type="protein sequence ID" value="TRY74976.1"/>
    <property type="molecule type" value="Genomic_DNA"/>
</dbReference>
<name>A0A553PBC3_TIGCA</name>
<dbReference type="AlphaFoldDB" id="A0A553PBC3"/>
<evidence type="ECO:0000313" key="2">
    <source>
        <dbReference type="Proteomes" id="UP000318571"/>
    </source>
</evidence>
<organism evidence="1 2">
    <name type="scientific">Tigriopus californicus</name>
    <name type="common">Marine copepod</name>
    <dbReference type="NCBI Taxonomy" id="6832"/>
    <lineage>
        <taxon>Eukaryota</taxon>
        <taxon>Metazoa</taxon>
        <taxon>Ecdysozoa</taxon>
        <taxon>Arthropoda</taxon>
        <taxon>Crustacea</taxon>
        <taxon>Multicrustacea</taxon>
        <taxon>Hexanauplia</taxon>
        <taxon>Copepoda</taxon>
        <taxon>Harpacticoida</taxon>
        <taxon>Harpacticidae</taxon>
        <taxon>Tigriopus</taxon>
    </lineage>
</organism>
<dbReference type="Proteomes" id="UP000318571">
    <property type="component" value="Chromosome 2"/>
</dbReference>
<comment type="caution">
    <text evidence="1">The sequence shown here is derived from an EMBL/GenBank/DDBJ whole genome shotgun (WGS) entry which is preliminary data.</text>
</comment>
<gene>
    <name evidence="1" type="ORF">TCAL_11113</name>
</gene>
<keyword evidence="2" id="KW-1185">Reference proteome</keyword>
<proteinExistence type="predicted"/>